<accession>A0A6B3L9N6</accession>
<feature type="transmembrane region" description="Helical" evidence="3">
    <location>
        <begin position="142"/>
        <end position="162"/>
    </location>
</feature>
<dbReference type="EMBL" id="CP066776">
    <property type="protein sequence ID" value="QQL43979.1"/>
    <property type="molecule type" value="Genomic_DNA"/>
</dbReference>
<evidence type="ECO:0000256" key="3">
    <source>
        <dbReference type="SAM" id="Phobius"/>
    </source>
</evidence>
<evidence type="ECO:0000256" key="1">
    <source>
        <dbReference type="SAM" id="Coils"/>
    </source>
</evidence>
<keyword evidence="3" id="KW-1133">Transmembrane helix</keyword>
<dbReference type="Proteomes" id="UP000475117">
    <property type="component" value="Chromosome"/>
</dbReference>
<keyword evidence="1" id="KW-0175">Coiled coil</keyword>
<keyword evidence="3" id="KW-0472">Membrane</keyword>
<feature type="coiled-coil region" evidence="1">
    <location>
        <begin position="516"/>
        <end position="573"/>
    </location>
</feature>
<organism evidence="4 5">
    <name type="scientific">Sulfuriroseicoccus oceanibius</name>
    <dbReference type="NCBI Taxonomy" id="2707525"/>
    <lineage>
        <taxon>Bacteria</taxon>
        <taxon>Pseudomonadati</taxon>
        <taxon>Verrucomicrobiota</taxon>
        <taxon>Verrucomicrobiia</taxon>
        <taxon>Verrucomicrobiales</taxon>
        <taxon>Verrucomicrobiaceae</taxon>
        <taxon>Sulfuriroseicoccus</taxon>
    </lineage>
</organism>
<proteinExistence type="predicted"/>
<name>A0A6B3L9N6_9BACT</name>
<reference evidence="4 5" key="1">
    <citation type="submission" date="2020-12" db="EMBL/GenBank/DDBJ databases">
        <title>Sulforoseuscoccus oceanibium gen. nov., sp. nov., a representative of the phylum Verrucomicrobia with special cytoplasmic membrane, and proposal of Sulforoseuscoccusaceae fam. nov.</title>
        <authorList>
            <person name="Xi F."/>
        </authorList>
    </citation>
    <scope>NUCLEOTIDE SEQUENCE [LARGE SCALE GENOMIC DNA]</scope>
    <source>
        <strain evidence="4 5">T37</strain>
    </source>
</reference>
<feature type="compositionally biased region" description="Basic and acidic residues" evidence="2">
    <location>
        <begin position="900"/>
        <end position="924"/>
    </location>
</feature>
<dbReference type="AlphaFoldDB" id="A0A6B3L9N6"/>
<keyword evidence="3" id="KW-0812">Transmembrane</keyword>
<evidence type="ECO:0000256" key="2">
    <source>
        <dbReference type="SAM" id="MobiDB-lite"/>
    </source>
</evidence>
<protein>
    <submittedName>
        <fullName evidence="4">Uncharacterized protein</fullName>
    </submittedName>
</protein>
<feature type="compositionally biased region" description="Gly residues" evidence="2">
    <location>
        <begin position="814"/>
        <end position="836"/>
    </location>
</feature>
<feature type="region of interest" description="Disordered" evidence="2">
    <location>
        <begin position="812"/>
        <end position="937"/>
    </location>
</feature>
<evidence type="ECO:0000313" key="4">
    <source>
        <dbReference type="EMBL" id="QQL43979.1"/>
    </source>
</evidence>
<feature type="transmembrane region" description="Helical" evidence="3">
    <location>
        <begin position="53"/>
        <end position="75"/>
    </location>
</feature>
<evidence type="ECO:0000313" key="5">
    <source>
        <dbReference type="Proteomes" id="UP000475117"/>
    </source>
</evidence>
<dbReference type="RefSeq" id="WP_164363466.1">
    <property type="nucleotide sequence ID" value="NZ_CP066776.1"/>
</dbReference>
<dbReference type="KEGG" id="soa:G3M56_008735"/>
<gene>
    <name evidence="4" type="ORF">G3M56_008735</name>
</gene>
<sequence>MSRFTHRLNQLHRRRRIGRLCLGGILLLLSVLLMAAGHGAVDYVYALSSGARVAINWSIALALFIALIGVCWWGLATRRRDVAALADEMSGDSRMRASAAVDLEGKEAESPMNRYLLERSLESAADALEALPRRAMWSLRGMTVAALVTAVVVGAGFAFHHLRPDVWSVLAARVLTPNADVPPYSPLRFAVTPDKPAAVYGGEAVVGVTISGGEIDGDVVCLVRRGAGERVDRLPVYREAGGSYARKFENTVEPFEFSFACGKARSAWYGFDVLMQPKLSGVRVRVTPPAYTGKESREYPLDEAVVMVEEGGSLRLEVASNRPLAGGRMVFESAEGSERGATPGLVDGVSIGDQMIAFEWDVHRSGNAVVDVEDIRGTGMASPLNVEVRMIPDLAPVASISSPQRMALATPRSVLPLKGEVEDDHGLAKVNLIRSLVGFRDRAHAVDGVGETNVFDLSQPIDLGKVGVEPGQELEFYLEAADRNPSLLGVGVSEVVRVRIISEDEYAERLRAKMKLEQFTARYRVLAQALRDAKESLSALQDAMNQGASEAELKKLAQQAQAMQARAREVASDLGNDFEAFAMEERLREIANQLAAKLDQNLDDFVNAGADGMPDASAVSAMLQRLGVMDQAVERVVQDAEELRAAGRVMEMAAKFKQIHHNQKSLVERIGRIAKELAQGNTDNAAQLDNLARLQENNRQALMQLAIDLKARSDELPATYASMQAEVGQFLQALEALEIPDAMDAAARHAAGGRSGDSLVNATLALSLLDRLVNQPENGFCQMCQGNKPSFNVKPDVQSTMEQMLDALMAKAGNGSGQGTKPGQSGGGPGGAGGDGFSVQGNGADIPVYGPERMNLSNPSGGAAGHRSRGGARLKPEVGDEEPDSQVVVDEFRSPGTGGLRDEPVPDKYRDAVKRYFSPDESRNKGAKAPQNQNQKD</sequence>
<keyword evidence="5" id="KW-1185">Reference proteome</keyword>
<feature type="transmembrane region" description="Helical" evidence="3">
    <location>
        <begin position="20"/>
        <end position="41"/>
    </location>
</feature>